<proteinExistence type="predicted"/>
<name>A0ACC3BUD4_PYRYE</name>
<dbReference type="Proteomes" id="UP000798662">
    <property type="component" value="Chromosome 1"/>
</dbReference>
<organism evidence="1 2">
    <name type="scientific">Pyropia yezoensis</name>
    <name type="common">Susabi-nori</name>
    <name type="synonym">Porphyra yezoensis</name>
    <dbReference type="NCBI Taxonomy" id="2788"/>
    <lineage>
        <taxon>Eukaryota</taxon>
        <taxon>Rhodophyta</taxon>
        <taxon>Bangiophyceae</taxon>
        <taxon>Bangiales</taxon>
        <taxon>Bangiaceae</taxon>
        <taxon>Pyropia</taxon>
    </lineage>
</organism>
<dbReference type="EMBL" id="CM020618">
    <property type="protein sequence ID" value="KAK1861570.1"/>
    <property type="molecule type" value="Genomic_DNA"/>
</dbReference>
<evidence type="ECO:0000313" key="1">
    <source>
        <dbReference type="EMBL" id="KAK1861570.1"/>
    </source>
</evidence>
<reference evidence="1" key="1">
    <citation type="submission" date="2019-11" db="EMBL/GenBank/DDBJ databases">
        <title>Nori genome reveals adaptations in red seaweeds to the harsh intertidal environment.</title>
        <authorList>
            <person name="Wang D."/>
            <person name="Mao Y."/>
        </authorList>
    </citation>
    <scope>NUCLEOTIDE SEQUENCE</scope>
    <source>
        <tissue evidence="1">Gametophyte</tissue>
    </source>
</reference>
<evidence type="ECO:0000313" key="2">
    <source>
        <dbReference type="Proteomes" id="UP000798662"/>
    </source>
</evidence>
<comment type="caution">
    <text evidence="1">The sequence shown here is derived from an EMBL/GenBank/DDBJ whole genome shotgun (WGS) entry which is preliminary data.</text>
</comment>
<accession>A0ACC3BUD4</accession>
<sequence>MATSTSFVCGVFAQPVAPPSALAAGGSGGGSRPAARAAVGRPHRSGRCRWASAPSLWGAAAACRHRRGAPALSMRGDGGGSSGGGGGADPPPLPRPADADDRDDPDAAAAADGGGGGRSDAAGGAFVVDMDALRQRLSSATAAKRGGSDGSSNTGVGAGGGLVGMGVSADQEESFRAATVLHVILFPSSGHSGDPSSGDGLYTVQMGVVNVVLAFAEVDDAKRYALMLQALDFPAPGVPMNVTAVTRTELQSFCDEDGHRLGFVPTDAVVTPPDGAAADAKAWLDSSGGASTASSSPSPPPPSPPLSREDRELRDRLNRLYDQ</sequence>
<protein>
    <submittedName>
        <fullName evidence="1">Uncharacterized protein</fullName>
    </submittedName>
</protein>
<keyword evidence="2" id="KW-1185">Reference proteome</keyword>
<gene>
    <name evidence="1" type="ORF">I4F81_004153</name>
</gene>